<accession>A0A9J6ZDG4</accession>
<reference evidence="1" key="1">
    <citation type="submission" date="2022-05" db="EMBL/GenBank/DDBJ databases">
        <title>Novel bacterial taxa in a minimal lignocellulolytic consortium and its capacity to transform plastics disclosed by genome-resolved metagenomics.</title>
        <authorList>
            <person name="Rodriguez C.A.D."/>
            <person name="Diaz-Garcia L."/>
            <person name="Herrera K."/>
            <person name="Tarazona N.A."/>
            <person name="Sproer C."/>
            <person name="Overmann J."/>
            <person name="Jimenez D.J."/>
        </authorList>
    </citation>
    <scope>NUCLEOTIDE SEQUENCE</scope>
    <source>
        <strain evidence="1">MAG5</strain>
    </source>
</reference>
<organism evidence="1 2">
    <name type="scientific">Candidatus Pristimantibacillus lignocellulolyticus</name>
    <dbReference type="NCBI Taxonomy" id="2994561"/>
    <lineage>
        <taxon>Bacteria</taxon>
        <taxon>Bacillati</taxon>
        <taxon>Bacillota</taxon>
        <taxon>Bacilli</taxon>
        <taxon>Bacillales</taxon>
        <taxon>Paenibacillaceae</taxon>
        <taxon>Candidatus Pristimantibacillus</taxon>
    </lineage>
</organism>
<dbReference type="InterPro" id="IPR025435">
    <property type="entry name" value="YfhD-like"/>
</dbReference>
<evidence type="ECO:0000313" key="2">
    <source>
        <dbReference type="Proteomes" id="UP001056756"/>
    </source>
</evidence>
<sequence length="57" mass="6492">MELCKCEVIILNKDNEQKKAIPSSKNEDVEFAIDQADQNDLEALKRAEAADQRQESK</sequence>
<dbReference type="Pfam" id="PF14151">
    <property type="entry name" value="YfhD"/>
    <property type="match status" value="1"/>
</dbReference>
<evidence type="ECO:0000313" key="1">
    <source>
        <dbReference type="EMBL" id="URN93960.1"/>
    </source>
</evidence>
<dbReference type="EMBL" id="CP097899">
    <property type="protein sequence ID" value="URN93960.1"/>
    <property type="molecule type" value="Genomic_DNA"/>
</dbReference>
<protein>
    <submittedName>
        <fullName evidence="1">YfhD family protein</fullName>
    </submittedName>
</protein>
<dbReference type="Proteomes" id="UP001056756">
    <property type="component" value="Chromosome"/>
</dbReference>
<name>A0A9J6ZDG4_9BACL</name>
<proteinExistence type="predicted"/>
<gene>
    <name evidence="1" type="ORF">NAG76_19375</name>
</gene>
<dbReference type="KEGG" id="plig:NAG76_19375"/>
<dbReference type="AlphaFoldDB" id="A0A9J6ZDG4"/>